<dbReference type="EMBL" id="NEVH01024946">
    <property type="protein sequence ID" value="PNF16529.1"/>
    <property type="molecule type" value="Genomic_DNA"/>
</dbReference>
<reference evidence="2 3" key="1">
    <citation type="submission" date="2017-12" db="EMBL/GenBank/DDBJ databases">
        <title>Hemimetabolous genomes reveal molecular basis of termite eusociality.</title>
        <authorList>
            <person name="Harrison M.C."/>
            <person name="Jongepier E."/>
            <person name="Robertson H.M."/>
            <person name="Arning N."/>
            <person name="Bitard-Feildel T."/>
            <person name="Chao H."/>
            <person name="Childers C.P."/>
            <person name="Dinh H."/>
            <person name="Doddapaneni H."/>
            <person name="Dugan S."/>
            <person name="Gowin J."/>
            <person name="Greiner C."/>
            <person name="Han Y."/>
            <person name="Hu H."/>
            <person name="Hughes D.S.T."/>
            <person name="Huylmans A.-K."/>
            <person name="Kemena C."/>
            <person name="Kremer L.P.M."/>
            <person name="Lee S.L."/>
            <person name="Lopez-Ezquerra A."/>
            <person name="Mallet L."/>
            <person name="Monroy-Kuhn J.M."/>
            <person name="Moser A."/>
            <person name="Murali S.C."/>
            <person name="Muzny D.M."/>
            <person name="Otani S."/>
            <person name="Piulachs M.-D."/>
            <person name="Poelchau M."/>
            <person name="Qu J."/>
            <person name="Schaub F."/>
            <person name="Wada-Katsumata A."/>
            <person name="Worley K.C."/>
            <person name="Xie Q."/>
            <person name="Ylla G."/>
            <person name="Poulsen M."/>
            <person name="Gibbs R.A."/>
            <person name="Schal C."/>
            <person name="Richards S."/>
            <person name="Belles X."/>
            <person name="Korb J."/>
            <person name="Bornberg-Bauer E."/>
        </authorList>
    </citation>
    <scope>NUCLEOTIDE SEQUENCE [LARGE SCALE GENOMIC DNA]</scope>
    <source>
        <tissue evidence="2">Whole body</tissue>
    </source>
</reference>
<protein>
    <submittedName>
        <fullName evidence="2">Uncharacterized protein</fullName>
    </submittedName>
</protein>
<keyword evidence="3" id="KW-1185">Reference proteome</keyword>
<evidence type="ECO:0000313" key="3">
    <source>
        <dbReference type="Proteomes" id="UP000235965"/>
    </source>
</evidence>
<sequence length="1085" mass="120783">MRSDISVSNLDASMARPQSKHKVKRNRWTRIEALNRRKEKSVDSICSGINSKHEPPVVRQVVTNLQELCKAALAIDRANAVMSEADDLEVKQDLKECTQPSVGKGNTEMTHSEVPDILNQRHELSSDTQSSRICGIQEVSSEVLESNNTDKTDGFIKLEICEPGCLKEEVNNMNDMNNPKNVDLDKIIKKEHELDVTGEHPCIHNIVNETISCKAEALDQMADICPLVGQTSANGMDTGFVAYHEGTTPCATTGNLTIVEKQEVLPNQVCGNEIFSNTLNDVVLHDLSRSDYRCCNVHDSVYSGPMKLENQPENYLVAATNEGLLDRIGFSGIGYSTDEDGGNFPGEIQKLSGPQFWMGKRKRVADSLMSLSTEESLDSLVSNGTSVGESLPGLKNYNLKDEISYSTRNCGMMLVGDTDKLCYQEVFDDSMSTRSSPDSRYAPSLVSGTNPYRCVNRAQSWSPTLLSVSGSGAVNSYMKPGAHTPLQYEIKASDTLSGLLCQDVHVLQSAVPTSYTSISVSPAPVVAREETEPGTESLKSDEEELFRRIEESLAERETLKYQEEELLKRIERSLTETQSLKCREEHLLNKIERSLTKAKSLKSQEEELIRRIEVSLGQRETAKSQDEDLLIGMEKSLQDKQYNMVLEDSIKSMEFESESNPDLDNSLPLKKRKKWLKAVTSDENRGLQARSVPLESFPSFPLWPMISIAELEAVGKLQHRVTFPSFPSRPMISIAELESRTAFGKLQHHEFESSTVSPWIPSYSRYCEENNFCDESFCSRDVRVGRMCDEFFEQNVPAVENVTAFPVCKVEDSLEGHSCSEMRSPCALSQLRDSDVSYDKVFRRGEPSSAETSSSVCGDAAEDSKADIKLFFTPATDYLSSEVDDFKHVIQSCEGTKLPSADPRVVNTDSTDSRRCEVTATGSGCMKTIEVLQRIVPAGSVTGMDSKNCTELDEKFETCLESKYIKIEKDSKDRIENCALNYPPLPDVKYKAEMNAEASLSGFRNVNVSCNGSVEMLRSRVNFVDDSGQDLKSSVELQGRNEGNLTFKAIGAETKDNVDWCKKTDVPLKESKCMVDVESRDKDRL</sequence>
<comment type="caution">
    <text evidence="2">The sequence shown here is derived from an EMBL/GenBank/DDBJ whole genome shotgun (WGS) entry which is preliminary data.</text>
</comment>
<gene>
    <name evidence="2" type="ORF">B7P43_G07197</name>
</gene>
<feature type="compositionally biased region" description="Polar residues" evidence="1">
    <location>
        <begin position="1"/>
        <end position="11"/>
    </location>
</feature>
<dbReference type="EMBL" id="NEVH01024946">
    <property type="protein sequence ID" value="PNF16528.1"/>
    <property type="molecule type" value="Genomic_DNA"/>
</dbReference>
<dbReference type="AlphaFoldDB" id="A0A2J7PJN4"/>
<feature type="region of interest" description="Disordered" evidence="1">
    <location>
        <begin position="1"/>
        <end position="25"/>
    </location>
</feature>
<dbReference type="InParanoid" id="A0A2J7PJN4"/>
<organism evidence="2 3">
    <name type="scientific">Cryptotermes secundus</name>
    <dbReference type="NCBI Taxonomy" id="105785"/>
    <lineage>
        <taxon>Eukaryota</taxon>
        <taxon>Metazoa</taxon>
        <taxon>Ecdysozoa</taxon>
        <taxon>Arthropoda</taxon>
        <taxon>Hexapoda</taxon>
        <taxon>Insecta</taxon>
        <taxon>Pterygota</taxon>
        <taxon>Neoptera</taxon>
        <taxon>Polyneoptera</taxon>
        <taxon>Dictyoptera</taxon>
        <taxon>Blattodea</taxon>
        <taxon>Blattoidea</taxon>
        <taxon>Termitoidae</taxon>
        <taxon>Kalotermitidae</taxon>
        <taxon>Cryptotermitinae</taxon>
        <taxon>Cryptotermes</taxon>
    </lineage>
</organism>
<dbReference type="OrthoDB" id="10660146at2759"/>
<evidence type="ECO:0000256" key="1">
    <source>
        <dbReference type="SAM" id="MobiDB-lite"/>
    </source>
</evidence>
<evidence type="ECO:0000313" key="2">
    <source>
        <dbReference type="EMBL" id="PNF16528.1"/>
    </source>
</evidence>
<proteinExistence type="predicted"/>
<name>A0A2J7PJN4_9NEOP</name>
<dbReference type="Proteomes" id="UP000235965">
    <property type="component" value="Unassembled WGS sequence"/>
</dbReference>
<accession>A0A2J7PJN4</accession>